<dbReference type="WormBase" id="CBG16570">
    <property type="protein sequence ID" value="CBP48542"/>
    <property type="gene ID" value="WBGene00036472"/>
</dbReference>
<dbReference type="eggNOG" id="KOG4177">
    <property type="taxonomic scope" value="Eukaryota"/>
</dbReference>
<keyword evidence="2" id="KW-0472">Membrane</keyword>
<gene>
    <name evidence="4 6" type="ORF">CBG16570</name>
    <name evidence="4" type="ORF">CBG_16570</name>
</gene>
<protein>
    <submittedName>
        <fullName evidence="4">Protein CBG16570</fullName>
    </submittedName>
</protein>
<evidence type="ECO:0000313" key="4">
    <source>
        <dbReference type="EMBL" id="CBX33074.1"/>
    </source>
</evidence>
<dbReference type="SUPFAM" id="SSF48403">
    <property type="entry name" value="Ankyrin repeat"/>
    <property type="match status" value="1"/>
</dbReference>
<dbReference type="SMART" id="SM00292">
    <property type="entry name" value="BRCT"/>
    <property type="match status" value="2"/>
</dbReference>
<feature type="repeat" description="ANK" evidence="1">
    <location>
        <begin position="854"/>
        <end position="886"/>
    </location>
</feature>
<dbReference type="PANTHER" id="PTHR22956:SF17">
    <property type="entry name" value="ANKYRIN REPEAT-CONTAINING PROTEIN F37A4.4-RELATED"/>
    <property type="match status" value="1"/>
</dbReference>
<accession>E3CU56</accession>
<dbReference type="PROSITE" id="PS50297">
    <property type="entry name" value="ANK_REP_REGION"/>
    <property type="match status" value="2"/>
</dbReference>
<feature type="domain" description="BRCT" evidence="3">
    <location>
        <begin position="963"/>
        <end position="1023"/>
    </location>
</feature>
<dbReference type="OMA" id="GRACENE"/>
<dbReference type="Pfam" id="PF00533">
    <property type="entry name" value="BRCT"/>
    <property type="match status" value="2"/>
</dbReference>
<dbReference type="SUPFAM" id="SSF52113">
    <property type="entry name" value="BRCT domain"/>
    <property type="match status" value="2"/>
</dbReference>
<evidence type="ECO:0000313" key="5">
    <source>
        <dbReference type="Proteomes" id="UP000008549"/>
    </source>
</evidence>
<dbReference type="Proteomes" id="UP000008549">
    <property type="component" value="Unassembled WGS sequence"/>
</dbReference>
<keyword evidence="1" id="KW-0040">ANK repeat</keyword>
<keyword evidence="2" id="KW-1133">Transmembrane helix</keyword>
<evidence type="ECO:0000256" key="2">
    <source>
        <dbReference type="SAM" id="Phobius"/>
    </source>
</evidence>
<dbReference type="InParanoid" id="E3CU56"/>
<dbReference type="KEGG" id="cbr:CBG_16570"/>
<keyword evidence="5" id="KW-1185">Reference proteome</keyword>
<evidence type="ECO:0000259" key="3">
    <source>
        <dbReference type="PROSITE" id="PS50172"/>
    </source>
</evidence>
<dbReference type="InterPro" id="IPR053345">
    <property type="entry name" value="Ankyrin_repeat-containing"/>
</dbReference>
<dbReference type="InterPro" id="IPR036770">
    <property type="entry name" value="Ankyrin_rpt-contain_sf"/>
</dbReference>
<name>E3CU56_CAEBR</name>
<dbReference type="CTD" id="8583878"/>
<dbReference type="HOGENOM" id="CLU_230040_0_0_1"/>
<dbReference type="PROSITE" id="PS50172">
    <property type="entry name" value="BRCT"/>
    <property type="match status" value="2"/>
</dbReference>
<dbReference type="InterPro" id="IPR036420">
    <property type="entry name" value="BRCT_dom_sf"/>
</dbReference>
<dbReference type="SMART" id="SM00453">
    <property type="entry name" value="WSN"/>
    <property type="match status" value="2"/>
</dbReference>
<dbReference type="InterPro" id="IPR001357">
    <property type="entry name" value="BRCT_dom"/>
</dbReference>
<reference evidence="4 5" key="1">
    <citation type="journal article" date="2003" name="PLoS Biol.">
        <title>The genome sequence of Caenorhabditis briggsae: a platform for comparative genomics.</title>
        <authorList>
            <person name="Stein L.D."/>
            <person name="Bao Z."/>
            <person name="Blasiar D."/>
            <person name="Blumenthal T."/>
            <person name="Brent M.R."/>
            <person name="Chen N."/>
            <person name="Chinwalla A."/>
            <person name="Clarke L."/>
            <person name="Clee C."/>
            <person name="Coghlan A."/>
            <person name="Coulson A."/>
            <person name="D'Eustachio P."/>
            <person name="Fitch D.H."/>
            <person name="Fulton L.A."/>
            <person name="Fulton R.E."/>
            <person name="Griffiths-Jones S."/>
            <person name="Harris T.W."/>
            <person name="Hillier L.W."/>
            <person name="Kamath R."/>
            <person name="Kuwabara P.E."/>
            <person name="Mardis E.R."/>
            <person name="Marra M.A."/>
            <person name="Miner T.L."/>
            <person name="Minx P."/>
            <person name="Mullikin J.C."/>
            <person name="Plumb R.W."/>
            <person name="Rogers J."/>
            <person name="Schein J.E."/>
            <person name="Sohrmann M."/>
            <person name="Spieth J."/>
            <person name="Stajich J.E."/>
            <person name="Wei C."/>
            <person name="Willey D."/>
            <person name="Wilson R.K."/>
            <person name="Durbin R."/>
            <person name="Waterston R.H."/>
        </authorList>
    </citation>
    <scope>NUCLEOTIDE SEQUENCE [LARGE SCALE GENOMIC DNA]</scope>
    <source>
        <strain evidence="4 5">AF16</strain>
    </source>
</reference>
<proteinExistence type="predicted"/>
<sequence length="2350" mass="269054">MLHFPEANSLKLLYDDLSILSRVTNAIALESAALQKSVKVRDVITELLQVHNGNFSELMKIDPSFLIETLDGLFETRKQIMGSIGQTISIEELNKLKDFAEMLVDLTADKFNYEKDLNSKDIVEKAMANTTTMVTCDKDLLTNLSDFSNFMQGNTKGGTADLAIIKKIKSSKQEIENCVQTVSGYKETINRTTTDLSSIVGMKEILDLVLELSKPNAVMTLSTRLNKFQKIFLEILSVVKNREKTKVARMIEKTSKALKNSLIHDHTHHSHHYHLTAGFPEKEDMSRVTDDLKSDWFKQKISMGKSTKDLEAALVPFSQFADKMKVVERNWSFFQNGFVKAEKKLSSIAKKLNFVENYDYEKMDPQFFKDTETFFTDCFKRFKGHSYDADITSFKSGYSTLNSFIESMEAISVLSVEMTDLIFTSSALSIFLDEFEEVETDKKSSSDLRDEINELTNWDTAEQVFKMFQRLKMLQDTYLRFRKESNSVNISIQNIGISSGIYETSSCLRNYKFDANRLNITVVYMEKITDLLENDTYHVLKNVLSEFAELRIALLDTEKFVKGIASRRQRDVSKQKSPLLKLKDSVKLSNHLGNGMRILKEMIEALKLQDTLLDSTNYGETVNSVIKSKNPAQHVQQFWEGSSSKIRKMINDLKILDSSAAKYQKQDLVEIGKIFDNAAKVQGIPEVFPYISEQLEHMNTDYQIAFQNSEKLKHLDLEFSSHKGELSAALLSLDPIKEFFDDLFGLSPKNSIVTINQSSSPTLIIIVCISVLLVLVIGALVAYGFTSSGRKSYRRLYIYYFGKQQDYEKRWRYSLFLDRSDGKNVLIDAVREINSVNLLNAVKRGAYVNVCNKFGNTSLHVATRRGYSDLVEILIKNGADRTFLNAQNKTPEQMIPENYQTTEPEKIYRYVKIEQIYNKYRNRKFKQRVPMELPTSSFHIFIDLRTDDRITNEFTACFQSITSDEVMPTTTHCIIKTGENEMLETDDMNILAWIFSGIIIVKDAWMTECIRDKKLISKDSNFLVEKVKYSGTVYDTVIQWSNAMAKGTIPYLYGVHVVIVMKECPNLLTLASIVIIQGGVVLDTFPEKGSYNKGSHPYHHKNHGPIFILHDGNTDLSFYKNDPDKMFSLFTEKEFLMFMLKRETNIDTRSKLLPILVEGDDTLESLHEVLHRQHFFIVLVPTECRNTKLKRYNLKHIVTEKNIILGSINLELIYEDLAILTRITNAISLTSAALQDTIDTINVTSELLKINAGNLTEIMSLDIDKVLPDLEKLNTESKSALQNFHEKDLEKFFPFSAMMTWTIFASIPKLKEMSAEKFLEVAKNLTSHGRACENEVINSTVGFSRAMNNHPMEDSERENMVKNFIKVIPELQDCATSIIKYHEKLFEYEIKKKNIESIWDSKNNLELFRNNSLASPTAIPGYNVVYKLFKSVVKTWSGDKIMGYRKMIKRVQGLVEYMSSSKSIEHPVFTAGFVNMADLSKVSEDVDSKWFKNAIAKGKPVDKIKTALKPFNEFASNMNALESVWKSFEETIQEILIPKVNMIKFSKFYHPQNTPSNNMSKYLEIEETYKKLNLVIKSVTGMVTWVDETLKETNPNVKQVLEQLKTTKMDYKNEKYIHTIKTLPNYDSFKQFVGRFESLQVLQAAMITNAMMVNSGNTKLDYGVKDLVEEWDVAGKQDCLKNKKELDVQILITLTTALEYAFKFVKESNYSTIQNVLQTILKVRNQLLSLANFVEQLEKKYDSVESVKTVLQLRNSSSLAHSLGSGMRVIQHMTEVLRLSDNLKRVMEYNDTTTKVIMASDPPMDVLKFFQNRNPSINMLVKEIDSLEKSAEDLKGKDLLRMGSVFETALKVQGIPNVFGFAYSELKKSGYASEANELKELKDLDLNFASHKGDLNAASLSLSNLRDFFDELFDLEVKPTAGVTRIISDPFNTIIGCVVVVILLGIGFILIYGLTKNGKERYKKLYLYYFGKQEDFEKRWRYSLFLDRVDITKNVICDAVREVNSQNLLAAVKSGAYINVYNKFGNTGLHVATKRGHYQLVDILIRHGADRTLLNAENKTPEQMIKVMNTTIKNEEEKEQVDKYKKVEMIYNKYRKKKFGKRVPNTFPTTSFHIYIDDRTEEKVTYKFMVKFESITSHEPLPTTTHCIVKTDENGILESDDFNLLSWIFNGVIIVKESWMTDCLQNQNLISKDIDYLVNTVKYNGVVYDNAILPWSLAMAKGTMPYLYGVQVAVVMKDYPNCKIDLKLNNNFASFPVFTLAAVVSNLGGFMLNQFPEKDQFNKGSHPYLHENLGPIFLLHDGTIDLSIYKNDVDKMYTLFTESEFISFLLKRNINTDQTPNPTPVVKEID</sequence>
<dbReference type="PROSITE" id="PS50088">
    <property type="entry name" value="ANK_REPEAT"/>
    <property type="match status" value="2"/>
</dbReference>
<dbReference type="InterPro" id="IPR002110">
    <property type="entry name" value="Ankyrin_rpt"/>
</dbReference>
<dbReference type="Gene3D" id="3.40.50.10190">
    <property type="entry name" value="BRCT domain"/>
    <property type="match status" value="2"/>
</dbReference>
<organism evidence="4 5">
    <name type="scientific">Caenorhabditis briggsae</name>
    <dbReference type="NCBI Taxonomy" id="6238"/>
    <lineage>
        <taxon>Eukaryota</taxon>
        <taxon>Metazoa</taxon>
        <taxon>Ecdysozoa</taxon>
        <taxon>Nematoda</taxon>
        <taxon>Chromadorea</taxon>
        <taxon>Rhabditida</taxon>
        <taxon>Rhabditina</taxon>
        <taxon>Rhabditomorpha</taxon>
        <taxon>Rhabditoidea</taxon>
        <taxon>Rhabditidae</taxon>
        <taxon>Peloderinae</taxon>
        <taxon>Caenorhabditis</taxon>
    </lineage>
</organism>
<dbReference type="SMART" id="SM00248">
    <property type="entry name" value="ANK"/>
    <property type="match status" value="3"/>
</dbReference>
<dbReference type="InterPro" id="IPR003125">
    <property type="entry name" value="WSN"/>
</dbReference>
<dbReference type="GeneID" id="8583878"/>
<dbReference type="RefSeq" id="XP_045100812.1">
    <property type="nucleotide sequence ID" value="XM_045244036.1"/>
</dbReference>
<dbReference type="EMBL" id="HE600949">
    <property type="protein sequence ID" value="CBX33074.1"/>
    <property type="molecule type" value="Genomic_DNA"/>
</dbReference>
<evidence type="ECO:0000313" key="6">
    <source>
        <dbReference type="WormBase" id="CBG16570"/>
    </source>
</evidence>
<evidence type="ECO:0000256" key="1">
    <source>
        <dbReference type="PROSITE-ProRule" id="PRU00023"/>
    </source>
</evidence>
<feature type="transmembrane region" description="Helical" evidence="2">
    <location>
        <begin position="763"/>
        <end position="785"/>
    </location>
</feature>
<dbReference type="Pfam" id="PF00023">
    <property type="entry name" value="Ank"/>
    <property type="match status" value="2"/>
</dbReference>
<reference evidence="4 5" key="2">
    <citation type="journal article" date="2011" name="PLoS Genet.">
        <title>Caenorhabditis briggsae recombinant inbred line genotypes reveal inter-strain incompatibility and the evolution of recombination.</title>
        <authorList>
            <person name="Ross J.A."/>
            <person name="Koboldt D.C."/>
            <person name="Staisch J.E."/>
            <person name="Chamberlin H.M."/>
            <person name="Gupta B.P."/>
            <person name="Miller R.D."/>
            <person name="Baird S.E."/>
            <person name="Haag E.S."/>
        </authorList>
    </citation>
    <scope>NUCLEOTIDE SEQUENCE [LARGE SCALE GENOMIC DNA]</scope>
    <source>
        <strain evidence="4 5">AF16</strain>
    </source>
</reference>
<dbReference type="Gene3D" id="1.25.40.20">
    <property type="entry name" value="Ankyrin repeat-containing domain"/>
    <property type="match status" value="2"/>
</dbReference>
<feature type="domain" description="BRCT" evidence="3">
    <location>
        <begin position="2144"/>
        <end position="2197"/>
    </location>
</feature>
<dbReference type="Pfam" id="PF02206">
    <property type="entry name" value="WSN"/>
    <property type="match status" value="2"/>
</dbReference>
<feature type="transmembrane region" description="Helical" evidence="2">
    <location>
        <begin position="1933"/>
        <end position="1954"/>
    </location>
</feature>
<dbReference type="PANTHER" id="PTHR22956">
    <property type="entry name" value="ANKYRIN REPEAT-CONTAINING PROTEIN F37A4.4-RELATED-RELATED"/>
    <property type="match status" value="1"/>
</dbReference>
<keyword evidence="2" id="KW-0812">Transmembrane</keyword>
<feature type="transmembrane region" description="Helical" evidence="2">
    <location>
        <begin position="990"/>
        <end position="1007"/>
    </location>
</feature>
<feature type="repeat" description="ANK" evidence="1">
    <location>
        <begin position="2024"/>
        <end position="2056"/>
    </location>
</feature>